<dbReference type="SUPFAM" id="SSF88659">
    <property type="entry name" value="Sigma3 and sigma4 domains of RNA polymerase sigma factors"/>
    <property type="match status" value="1"/>
</dbReference>
<dbReference type="EMBL" id="ABVL01000001">
    <property type="protein sequence ID" value="EDY22319.1"/>
    <property type="molecule type" value="Genomic_DNA"/>
</dbReference>
<dbReference type="InterPro" id="IPR039425">
    <property type="entry name" value="RNA_pol_sigma-70-like"/>
</dbReference>
<dbReference type="AlphaFoldDB" id="B4CUT1"/>
<dbReference type="InterPro" id="IPR036388">
    <property type="entry name" value="WH-like_DNA-bd_sf"/>
</dbReference>
<dbReference type="PANTHER" id="PTHR43133">
    <property type="entry name" value="RNA POLYMERASE ECF-TYPE SIGMA FACTO"/>
    <property type="match status" value="1"/>
</dbReference>
<dbReference type="PANTHER" id="PTHR43133:SF51">
    <property type="entry name" value="RNA POLYMERASE SIGMA FACTOR"/>
    <property type="match status" value="1"/>
</dbReference>
<dbReference type="SUPFAM" id="SSF88946">
    <property type="entry name" value="Sigma2 domain of RNA polymerase sigma factors"/>
    <property type="match status" value="1"/>
</dbReference>
<evidence type="ECO:0000256" key="4">
    <source>
        <dbReference type="ARBA" id="ARBA00023163"/>
    </source>
</evidence>
<keyword evidence="4" id="KW-0804">Transcription</keyword>
<dbReference type="InterPro" id="IPR013324">
    <property type="entry name" value="RNA_pol_sigma_r3/r4-like"/>
</dbReference>
<dbReference type="NCBIfam" id="TIGR02989">
    <property type="entry name" value="Sig-70_gvs1"/>
    <property type="match status" value="1"/>
</dbReference>
<keyword evidence="2" id="KW-0805">Transcription regulation</keyword>
<dbReference type="RefSeq" id="WP_006977771.1">
    <property type="nucleotide sequence ID" value="NZ_ABVL01000001.1"/>
</dbReference>
<dbReference type="GO" id="GO:0016987">
    <property type="term" value="F:sigma factor activity"/>
    <property type="evidence" value="ECO:0007669"/>
    <property type="project" value="UniProtKB-KW"/>
</dbReference>
<evidence type="ECO:0000259" key="5">
    <source>
        <dbReference type="Pfam" id="PF04542"/>
    </source>
</evidence>
<evidence type="ECO:0000313" key="6">
    <source>
        <dbReference type="EMBL" id="EDY22319.1"/>
    </source>
</evidence>
<dbReference type="InterPro" id="IPR013325">
    <property type="entry name" value="RNA_pol_sigma_r2"/>
</dbReference>
<keyword evidence="3" id="KW-0731">Sigma factor</keyword>
<keyword evidence="7" id="KW-1185">Reference proteome</keyword>
<reference evidence="6 7" key="1">
    <citation type="journal article" date="2011" name="J. Bacteriol.">
        <title>Genome sequence of Chthoniobacter flavus Ellin428, an aerobic heterotrophic soil bacterium.</title>
        <authorList>
            <person name="Kant R."/>
            <person name="van Passel M.W."/>
            <person name="Palva A."/>
            <person name="Lucas S."/>
            <person name="Lapidus A."/>
            <person name="Glavina Del Rio T."/>
            <person name="Dalin E."/>
            <person name="Tice H."/>
            <person name="Bruce D."/>
            <person name="Goodwin L."/>
            <person name="Pitluck S."/>
            <person name="Larimer F.W."/>
            <person name="Land M.L."/>
            <person name="Hauser L."/>
            <person name="Sangwan P."/>
            <person name="de Vos W.M."/>
            <person name="Janssen P.H."/>
            <person name="Smidt H."/>
        </authorList>
    </citation>
    <scope>NUCLEOTIDE SEQUENCE [LARGE SCALE GENOMIC DNA]</scope>
    <source>
        <strain evidence="6 7">Ellin428</strain>
    </source>
</reference>
<dbReference type="GO" id="GO:0006352">
    <property type="term" value="P:DNA-templated transcription initiation"/>
    <property type="evidence" value="ECO:0007669"/>
    <property type="project" value="InterPro"/>
</dbReference>
<evidence type="ECO:0000256" key="3">
    <source>
        <dbReference type="ARBA" id="ARBA00023082"/>
    </source>
</evidence>
<sequence>MPNAFSPDTPPPALSPAQQELFVRELNAAHALLLRYAMSLVGNRHDGEDVLQRASVIMWRRFGEFEPGTDFVAWATTVVFYEARNFQRVAGHCRLKFDDDLMKTLAAERAQHVRQWPARVTALQACVEKLEPMQRNLVEEIYTRGVEAAELARQEGRAVQTIYNKLNFIRRALAECVQRSLTETHL</sequence>
<evidence type="ECO:0000313" key="7">
    <source>
        <dbReference type="Proteomes" id="UP000005824"/>
    </source>
</evidence>
<dbReference type="Gene3D" id="1.10.10.10">
    <property type="entry name" value="Winged helix-like DNA-binding domain superfamily/Winged helix DNA-binding domain"/>
    <property type="match status" value="1"/>
</dbReference>
<comment type="similarity">
    <text evidence="1">Belongs to the sigma-70 factor family. ECF subfamily.</text>
</comment>
<feature type="domain" description="RNA polymerase sigma-70 region 2" evidence="5">
    <location>
        <begin position="30"/>
        <end position="86"/>
    </location>
</feature>
<dbReference type="InterPro" id="IPR014284">
    <property type="entry name" value="RNA_pol_sigma-70_dom"/>
</dbReference>
<dbReference type="Proteomes" id="UP000005824">
    <property type="component" value="Unassembled WGS sequence"/>
</dbReference>
<gene>
    <name evidence="6" type="ORF">CfE428DRAFT_0444</name>
</gene>
<protein>
    <submittedName>
        <fullName evidence="6">RNA polymerase, sigma-24 subunit, ECF subfamily</fullName>
    </submittedName>
</protein>
<dbReference type="InParanoid" id="B4CUT1"/>
<organism evidence="6 7">
    <name type="scientific">Chthoniobacter flavus Ellin428</name>
    <dbReference type="NCBI Taxonomy" id="497964"/>
    <lineage>
        <taxon>Bacteria</taxon>
        <taxon>Pseudomonadati</taxon>
        <taxon>Verrucomicrobiota</taxon>
        <taxon>Spartobacteria</taxon>
        <taxon>Chthoniobacterales</taxon>
        <taxon>Chthoniobacteraceae</taxon>
        <taxon>Chthoniobacter</taxon>
    </lineage>
</organism>
<proteinExistence type="inferred from homology"/>
<dbReference type="STRING" id="497964.CfE428DRAFT_0444"/>
<dbReference type="Gene3D" id="1.10.1740.10">
    <property type="match status" value="1"/>
</dbReference>
<dbReference type="InterPro" id="IPR014331">
    <property type="entry name" value="RNA_pol_sigma70_ECF_RHOBA"/>
</dbReference>
<dbReference type="NCBIfam" id="TIGR02937">
    <property type="entry name" value="sigma70-ECF"/>
    <property type="match status" value="1"/>
</dbReference>
<evidence type="ECO:0000256" key="1">
    <source>
        <dbReference type="ARBA" id="ARBA00010641"/>
    </source>
</evidence>
<accession>B4CUT1</accession>
<dbReference type="Pfam" id="PF04542">
    <property type="entry name" value="Sigma70_r2"/>
    <property type="match status" value="1"/>
</dbReference>
<dbReference type="InterPro" id="IPR007627">
    <property type="entry name" value="RNA_pol_sigma70_r2"/>
</dbReference>
<name>B4CUT1_9BACT</name>
<comment type="caution">
    <text evidence="6">The sequence shown here is derived from an EMBL/GenBank/DDBJ whole genome shotgun (WGS) entry which is preliminary data.</text>
</comment>
<dbReference type="eggNOG" id="COG1595">
    <property type="taxonomic scope" value="Bacteria"/>
</dbReference>
<evidence type="ECO:0000256" key="2">
    <source>
        <dbReference type="ARBA" id="ARBA00023015"/>
    </source>
</evidence>